<evidence type="ECO:0008006" key="5">
    <source>
        <dbReference type="Google" id="ProtNLM"/>
    </source>
</evidence>
<organism evidence="3 4">
    <name type="scientific">Marinobacter salsuginis</name>
    <dbReference type="NCBI Taxonomy" id="418719"/>
    <lineage>
        <taxon>Bacteria</taxon>
        <taxon>Pseudomonadati</taxon>
        <taxon>Pseudomonadota</taxon>
        <taxon>Gammaproteobacteria</taxon>
        <taxon>Pseudomonadales</taxon>
        <taxon>Marinobacteraceae</taxon>
        <taxon>Marinobacter</taxon>
    </lineage>
</organism>
<evidence type="ECO:0000313" key="4">
    <source>
        <dbReference type="Proteomes" id="UP000387223"/>
    </source>
</evidence>
<evidence type="ECO:0000259" key="1">
    <source>
        <dbReference type="Pfam" id="PF18847"/>
    </source>
</evidence>
<feature type="domain" description="Large polyvalent protein associated" evidence="1">
    <location>
        <begin position="150"/>
        <end position="224"/>
    </location>
</feature>
<dbReference type="Pfam" id="PF18847">
    <property type="entry name" value="LPD29"/>
    <property type="match status" value="1"/>
</dbReference>
<feature type="domain" description="Large polyvalent protein associated" evidence="2">
    <location>
        <begin position="14"/>
        <end position="130"/>
    </location>
</feature>
<dbReference type="Pfam" id="PF18850">
    <property type="entry name" value="LPD30"/>
    <property type="match status" value="1"/>
</dbReference>
<dbReference type="RefSeq" id="WP_136631129.1">
    <property type="nucleotide sequence ID" value="NZ_BGZI01000020.1"/>
</dbReference>
<dbReference type="Proteomes" id="UP000387223">
    <property type="component" value="Unassembled WGS sequence"/>
</dbReference>
<accession>A0A5M3Q267</accession>
<comment type="caution">
    <text evidence="3">The sequence shown here is derived from an EMBL/GenBank/DDBJ whole genome shotgun (WGS) entry which is preliminary data.</text>
</comment>
<proteinExistence type="predicted"/>
<dbReference type="InterPro" id="IPR040631">
    <property type="entry name" value="LPD30"/>
</dbReference>
<reference evidence="3 4" key="1">
    <citation type="journal article" date="2019" name="J. Gen. Appl. Microbiol.">
        <title>Aerobic degradation of cis-dichloroethene by the marine bacterium Marinobacter salsuginis strain 5N-3.</title>
        <authorList>
            <person name="Inoue Y."/>
            <person name="Fukunaga Y."/>
            <person name="Katsumata H."/>
            <person name="Ohji S."/>
            <person name="Hosoyama A."/>
            <person name="Mori K."/>
            <person name="Ando K."/>
        </authorList>
    </citation>
    <scope>NUCLEOTIDE SEQUENCE [LARGE SCALE GENOMIC DNA]</scope>
    <source>
        <strain evidence="3 4">NBRC 109114</strain>
    </source>
</reference>
<dbReference type="EMBL" id="BGZI01000020">
    <property type="protein sequence ID" value="GBO89161.1"/>
    <property type="molecule type" value="Genomic_DNA"/>
</dbReference>
<protein>
    <recommendedName>
        <fullName evidence="5">Large polyvalent protein associated domain-containing protein</fullName>
    </recommendedName>
</protein>
<evidence type="ECO:0000259" key="2">
    <source>
        <dbReference type="Pfam" id="PF18850"/>
    </source>
</evidence>
<dbReference type="AlphaFoldDB" id="A0A5M3Q267"/>
<gene>
    <name evidence="3" type="ORF">MSSD14B_28290</name>
</gene>
<sequence>MNNAAQSLDTSPDLRVGCRIHCILYGGKNGTITSVEGTPGLGNSRRIHGVANLVTGPEAYVTIVWDNGGVSVRVPECICTGVQWRFLDEPDWDQEQINDALVFAQEKDREAKEAKAAAERDFVAKVQDLRNSEEYADLEQSCREGRTDKTKLAAKNIRKVLKKAHPGVKFSVRKESYSSLWITWPRTDESESLSQQSILELVGKFETGYYDTQQDLSRDSESPFNIVFGGVNHITAQVRFD</sequence>
<evidence type="ECO:0000313" key="3">
    <source>
        <dbReference type="EMBL" id="GBO89161.1"/>
    </source>
</evidence>
<dbReference type="InterPro" id="IPR041311">
    <property type="entry name" value="LPD29"/>
</dbReference>
<name>A0A5M3Q267_9GAMM</name>